<dbReference type="Pfam" id="PF14300">
    <property type="entry name" value="DMP19"/>
    <property type="match status" value="1"/>
</dbReference>
<evidence type="ECO:0000313" key="5">
    <source>
        <dbReference type="Proteomes" id="UP000065822"/>
    </source>
</evidence>
<dbReference type="AlphaFoldDB" id="A0AAX2H0G3"/>
<dbReference type="Proteomes" id="UP000065822">
    <property type="component" value="Chromosome"/>
</dbReference>
<keyword evidence="5" id="KW-1185">Reference proteome</keyword>
<evidence type="ECO:0000313" key="3">
    <source>
        <dbReference type="EMBL" id="AMD85828.1"/>
    </source>
</evidence>
<dbReference type="Proteomes" id="UP000215539">
    <property type="component" value="Chromosome 1"/>
</dbReference>
<evidence type="ECO:0000313" key="4">
    <source>
        <dbReference type="EMBL" id="SNV15690.1"/>
    </source>
</evidence>
<dbReference type="InterPro" id="IPR025402">
    <property type="entry name" value="DMP19_C"/>
</dbReference>
<proteinExistence type="predicted"/>
<dbReference type="KEGG" id="chg:AXF12_10085"/>
<dbReference type="RefSeq" id="WP_066430782.1">
    <property type="nucleotide sequence ID" value="NZ_CP014227.1"/>
</dbReference>
<name>A0AAX2H0G3_9FLAO</name>
<protein>
    <recommendedName>
        <fullName evidence="2">DNA mimic protein DMP19 C-terminal domain-containing protein</fullName>
    </recommendedName>
</protein>
<evidence type="ECO:0000256" key="1">
    <source>
        <dbReference type="SAM" id="Coils"/>
    </source>
</evidence>
<evidence type="ECO:0000313" key="6">
    <source>
        <dbReference type="Proteomes" id="UP000215539"/>
    </source>
</evidence>
<reference evidence="4 6" key="2">
    <citation type="submission" date="2017-06" db="EMBL/GenBank/DDBJ databases">
        <authorList>
            <consortium name="Pathogen Informatics"/>
        </authorList>
    </citation>
    <scope>NUCLEOTIDE SEQUENCE [LARGE SCALE GENOMIC DNA]</scope>
    <source>
        <strain evidence="4 6">NCTC12947</strain>
    </source>
</reference>
<reference evidence="3 5" key="1">
    <citation type="submission" date="2016-02" db="EMBL/GenBank/DDBJ databases">
        <authorList>
            <person name="Holder M.E."/>
            <person name="Ajami N.J."/>
            <person name="Petrosino J.F."/>
        </authorList>
    </citation>
    <scope>NUCLEOTIDE SEQUENCE [LARGE SCALE GENOMIC DNA]</scope>
    <source>
        <strain evidence="3 5">CCUG 32990</strain>
    </source>
</reference>
<dbReference type="EMBL" id="CP014227">
    <property type="protein sequence ID" value="AMD85828.1"/>
    <property type="molecule type" value="Genomic_DNA"/>
</dbReference>
<feature type="coiled-coil region" evidence="1">
    <location>
        <begin position="166"/>
        <end position="193"/>
    </location>
</feature>
<dbReference type="Gene3D" id="1.20.1420.60">
    <property type="match status" value="1"/>
</dbReference>
<accession>A0AAX2H0G3</accession>
<sequence>MLLAKDIIVTQEAMDSTDSYDLVMSNIDVVNGLFSRYLNEEEICREALYSYYVDYYLAQVYNGGFSQFVYNCPNVTVFNLVGEGLEAIEAYKHLELFAAFNKLLSGLTEQELRDFLSNDYFGENPTRDRLDVHNDVFYDLNNKSESLIEMNAHYLRRHPRLEVVPEADLEDRLDAIAAQITDLEERKAAAEANEKGFYFTLEGEEL</sequence>
<evidence type="ECO:0000259" key="2">
    <source>
        <dbReference type="Pfam" id="PF14300"/>
    </source>
</evidence>
<organism evidence="4 6">
    <name type="scientific">Capnocytophaga haemolytica</name>
    <dbReference type="NCBI Taxonomy" id="45243"/>
    <lineage>
        <taxon>Bacteria</taxon>
        <taxon>Pseudomonadati</taxon>
        <taxon>Bacteroidota</taxon>
        <taxon>Flavobacteriia</taxon>
        <taxon>Flavobacteriales</taxon>
        <taxon>Flavobacteriaceae</taxon>
        <taxon>Capnocytophaga</taxon>
    </lineage>
</organism>
<dbReference type="EMBL" id="LT906449">
    <property type="protein sequence ID" value="SNV15690.1"/>
    <property type="molecule type" value="Genomic_DNA"/>
</dbReference>
<feature type="domain" description="DNA mimic protein DMP19 C-terminal" evidence="2">
    <location>
        <begin position="42"/>
        <end position="158"/>
    </location>
</feature>
<keyword evidence="1" id="KW-0175">Coiled coil</keyword>
<gene>
    <name evidence="3" type="ORF">AXF12_10085</name>
    <name evidence="4" type="ORF">SAMEA44541418_02140</name>
</gene>